<reference evidence="1" key="1">
    <citation type="submission" date="2023-11" db="EMBL/GenBank/DDBJ databases">
        <authorList>
            <person name="Poullet M."/>
        </authorList>
    </citation>
    <scope>NUCLEOTIDE SEQUENCE</scope>
    <source>
        <strain evidence="1">E1834</strain>
    </source>
</reference>
<dbReference type="Proteomes" id="UP001497535">
    <property type="component" value="Unassembled WGS sequence"/>
</dbReference>
<evidence type="ECO:0000313" key="1">
    <source>
        <dbReference type="EMBL" id="CAK5014663.1"/>
    </source>
</evidence>
<comment type="caution">
    <text evidence="1">The sequence shown here is derived from an EMBL/GenBank/DDBJ whole genome shotgun (WGS) entry which is preliminary data.</text>
</comment>
<keyword evidence="2" id="KW-1185">Reference proteome</keyword>
<protein>
    <submittedName>
        <fullName evidence="1">Uncharacterized protein</fullName>
    </submittedName>
</protein>
<organism evidence="1 2">
    <name type="scientific">Meloidogyne enterolobii</name>
    <name type="common">Root-knot nematode worm</name>
    <name type="synonym">Meloidogyne mayaguensis</name>
    <dbReference type="NCBI Taxonomy" id="390850"/>
    <lineage>
        <taxon>Eukaryota</taxon>
        <taxon>Metazoa</taxon>
        <taxon>Ecdysozoa</taxon>
        <taxon>Nematoda</taxon>
        <taxon>Chromadorea</taxon>
        <taxon>Rhabditida</taxon>
        <taxon>Tylenchina</taxon>
        <taxon>Tylenchomorpha</taxon>
        <taxon>Tylenchoidea</taxon>
        <taxon>Meloidogynidae</taxon>
        <taxon>Meloidogyninae</taxon>
        <taxon>Meloidogyne</taxon>
    </lineage>
</organism>
<evidence type="ECO:0000313" key="2">
    <source>
        <dbReference type="Proteomes" id="UP001497535"/>
    </source>
</evidence>
<gene>
    <name evidence="1" type="ORF">MENTE1834_LOCUS2778</name>
</gene>
<proteinExistence type="predicted"/>
<accession>A0ACB0XS49</accession>
<sequence>MSNLGYSSINIVGPVALCSQNPSILRTTIRENIIFGGGSSQMNSQRYYKAISWAQLQKDLELFPENVAENF</sequence>
<name>A0ACB0XS49_MELEN</name>
<dbReference type="EMBL" id="CAVMJV010000002">
    <property type="protein sequence ID" value="CAK5014663.1"/>
    <property type="molecule type" value="Genomic_DNA"/>
</dbReference>